<dbReference type="PANTHER" id="PTHR34987">
    <property type="entry name" value="C, PUTATIVE (AFU_ORTHOLOGUE AFUA_3G02880)-RELATED"/>
    <property type="match status" value="1"/>
</dbReference>
<evidence type="ECO:0000313" key="2">
    <source>
        <dbReference type="EMBL" id="RDW63197.1"/>
    </source>
</evidence>
<dbReference type="SUPFAM" id="SSF49785">
    <property type="entry name" value="Galactose-binding domain-like"/>
    <property type="match status" value="1"/>
</dbReference>
<dbReference type="EMBL" id="PVWQ01000015">
    <property type="protein sequence ID" value="RDW63197.1"/>
    <property type="molecule type" value="Genomic_DNA"/>
</dbReference>
<dbReference type="Gene3D" id="2.60.120.260">
    <property type="entry name" value="Galactose-binding domain-like"/>
    <property type="match status" value="1"/>
</dbReference>
<dbReference type="GeneID" id="38120678"/>
<dbReference type="InterPro" id="IPR008928">
    <property type="entry name" value="6-hairpin_glycosidase_sf"/>
</dbReference>
<comment type="caution">
    <text evidence="2">The sequence shown here is derived from an EMBL/GenBank/DDBJ whole genome shotgun (WGS) entry which is preliminary data.</text>
</comment>
<feature type="domain" description="Alpha-L-rhamnosidase six-hairpin glycosidase" evidence="1">
    <location>
        <begin position="382"/>
        <end position="601"/>
    </location>
</feature>
<sequence length="816" mass="91747">MQRVTPEEQKTINALQSSWVWVPNWTDSPPPNTNTAGRRVHFTRTFTLSSPPKQALIHLTADTRYKLFVNGNRVAVGPTRGSPSIWYYDTLDIAKYLRQGQNVLAFEVLRYFFGVRAAMPFQRTAVPGLSVVGGVETDNGVVEIGTIRKEEWEGRVDEGVLFPMGLVDDPFLHINERIAPVPPSPPVTPVLYGIKPLNGELAPWRLRPRPIPMHEESSMAVNTVRSCQSTLSAEEWTAGLAPYNSKPLILPANSSHTLELQADGHSTAFLRWVFQSTGSASTIHLKITYSEGYELNPRDYPFFRTKADRLDAENGHLLGPYDDIHLDIPAAGIKAYEPFWFRTFRLLRLDLSIGEQPVTLTSLTATQANYPMNVKASFNNPTDPDTSAIWSVSLRTLRNCMFDAYADCPFYEQLQYSGDSRSVGLFHYYLSGDERLMRQAISNYASSITAEGLTQSRFPSHVPQIIAGFSLYWILAIADHFLFFGDKPYTRSFLPRVDGVLEFFNNHIDHLGLVSGLPHDVWQYVDWVDTWGATDEQPDKGVPTSGRRSNRHTYFSLLYAYVLQQAARLVRDVGRPGYAAEYESRALALQTAVRRHCYDGHFFTDSTVDIAGDDAYSQHVQVFAILSGTAHPSDRARLLRASFAPGSGKMFAKCSYMMRFYALRAFSLAGDEVYESFWRESAWTPYRRMLAQNLSTWEEDDVRQRSDCHAWGSVPIYEFCAELAGVRPIEPGCGGVLFKPRLGLSEGVRAEIALGGGNMVSVRWWTDEDGEGEGEKVVKIVLRFEKAVRVVAQLPGEEREGHGVVDCLNLSWRGRV</sequence>
<protein>
    <recommendedName>
        <fullName evidence="1">Alpha-L-rhamnosidase six-hairpin glycosidase domain-containing protein</fullName>
    </recommendedName>
</protein>
<dbReference type="GO" id="GO:0003824">
    <property type="term" value="F:catalytic activity"/>
    <property type="evidence" value="ECO:0007669"/>
    <property type="project" value="UniProtKB-ARBA"/>
</dbReference>
<dbReference type="SUPFAM" id="SSF48208">
    <property type="entry name" value="Six-hairpin glycosidases"/>
    <property type="match status" value="1"/>
</dbReference>
<dbReference type="InterPro" id="IPR008979">
    <property type="entry name" value="Galactose-bd-like_sf"/>
</dbReference>
<dbReference type="OrthoDB" id="6503935at2759"/>
<proteinExistence type="predicted"/>
<dbReference type="STRING" id="1810919.A0A3D8QN26"/>
<dbReference type="AlphaFoldDB" id="A0A3D8QN26"/>
<dbReference type="Proteomes" id="UP000256690">
    <property type="component" value="Unassembled WGS sequence"/>
</dbReference>
<name>A0A3D8QN26_9EURO</name>
<dbReference type="GO" id="GO:0005975">
    <property type="term" value="P:carbohydrate metabolic process"/>
    <property type="evidence" value="ECO:0007669"/>
    <property type="project" value="InterPro"/>
</dbReference>
<keyword evidence="3" id="KW-1185">Reference proteome</keyword>
<evidence type="ECO:0000259" key="1">
    <source>
        <dbReference type="Pfam" id="PF17389"/>
    </source>
</evidence>
<accession>A0A3D8QN26</accession>
<dbReference type="Pfam" id="PF17389">
    <property type="entry name" value="Bac_rhamnosid6H"/>
    <property type="match status" value="1"/>
</dbReference>
<dbReference type="Gene3D" id="1.50.10.10">
    <property type="match status" value="1"/>
</dbReference>
<gene>
    <name evidence="2" type="ORF">DSM5745_10308</name>
</gene>
<dbReference type="InterPro" id="IPR035396">
    <property type="entry name" value="Bac_rhamnosid6H"/>
</dbReference>
<reference evidence="2 3" key="1">
    <citation type="journal article" date="2018" name="IMA Fungus">
        <title>IMA Genome-F 9: Draft genome sequence of Annulohypoxylon stygium, Aspergillus mulundensis, Berkeleyomyces basicola (syn. Thielaviopsis basicola), Ceratocystis smalleyi, two Cercospora beticola strains, Coleophoma cylindrospora, Fusarium fracticaudum, Phialophora cf. hyalina, and Morchella septimelata.</title>
        <authorList>
            <person name="Wingfield B.D."/>
            <person name="Bills G.F."/>
            <person name="Dong Y."/>
            <person name="Huang W."/>
            <person name="Nel W.J."/>
            <person name="Swalarsk-Parry B.S."/>
            <person name="Vaghefi N."/>
            <person name="Wilken P.M."/>
            <person name="An Z."/>
            <person name="de Beer Z.W."/>
            <person name="De Vos L."/>
            <person name="Chen L."/>
            <person name="Duong T.A."/>
            <person name="Gao Y."/>
            <person name="Hammerbacher A."/>
            <person name="Kikkert J.R."/>
            <person name="Li Y."/>
            <person name="Li H."/>
            <person name="Li K."/>
            <person name="Li Q."/>
            <person name="Liu X."/>
            <person name="Ma X."/>
            <person name="Naidoo K."/>
            <person name="Pethybridge S.J."/>
            <person name="Sun J."/>
            <person name="Steenkamp E.T."/>
            <person name="van der Nest M.A."/>
            <person name="van Wyk S."/>
            <person name="Wingfield M.J."/>
            <person name="Xiong C."/>
            <person name="Yue Q."/>
            <person name="Zhang X."/>
        </authorList>
    </citation>
    <scope>NUCLEOTIDE SEQUENCE [LARGE SCALE GENOMIC DNA]</scope>
    <source>
        <strain evidence="2 3">DSM 5745</strain>
    </source>
</reference>
<dbReference type="RefSeq" id="XP_026599386.1">
    <property type="nucleotide sequence ID" value="XM_026752324.1"/>
</dbReference>
<evidence type="ECO:0000313" key="3">
    <source>
        <dbReference type="Proteomes" id="UP000256690"/>
    </source>
</evidence>
<dbReference type="PANTHER" id="PTHR34987:SF2">
    <property type="entry name" value="B, PUTATIVE (AFU_ORTHOLOGUE AFUA_7G05040)-RELATED"/>
    <property type="match status" value="1"/>
</dbReference>
<dbReference type="InterPro" id="IPR012341">
    <property type="entry name" value="6hp_glycosidase-like_sf"/>
</dbReference>
<organism evidence="2 3">
    <name type="scientific">Aspergillus mulundensis</name>
    <dbReference type="NCBI Taxonomy" id="1810919"/>
    <lineage>
        <taxon>Eukaryota</taxon>
        <taxon>Fungi</taxon>
        <taxon>Dikarya</taxon>
        <taxon>Ascomycota</taxon>
        <taxon>Pezizomycotina</taxon>
        <taxon>Eurotiomycetes</taxon>
        <taxon>Eurotiomycetidae</taxon>
        <taxon>Eurotiales</taxon>
        <taxon>Aspergillaceae</taxon>
        <taxon>Aspergillus</taxon>
        <taxon>Aspergillus subgen. Nidulantes</taxon>
    </lineage>
</organism>
<dbReference type="Gene3D" id="2.60.420.10">
    <property type="entry name" value="Maltose phosphorylase, domain 3"/>
    <property type="match status" value="1"/>
</dbReference>